<dbReference type="PANTHER" id="PTHR32092:SF5">
    <property type="entry name" value="6-PHOSPHO-BETA-GLUCOSIDASE"/>
    <property type="match status" value="1"/>
</dbReference>
<evidence type="ECO:0000313" key="10">
    <source>
        <dbReference type="Proteomes" id="UP001595839"/>
    </source>
</evidence>
<evidence type="ECO:0000256" key="1">
    <source>
        <dbReference type="ARBA" id="ARBA00010141"/>
    </source>
</evidence>
<dbReference type="RefSeq" id="WP_381169814.1">
    <property type="nucleotide sequence ID" value="NZ_JBHSFK010000004.1"/>
</dbReference>
<evidence type="ECO:0000256" key="2">
    <source>
        <dbReference type="ARBA" id="ARBA00022723"/>
    </source>
</evidence>
<dbReference type="Gene3D" id="3.90.110.10">
    <property type="entry name" value="Lactate dehydrogenase/glycoside hydrolase, family 4, C-terminal"/>
    <property type="match status" value="1"/>
</dbReference>
<accession>A0ABV9ALV9</accession>
<keyword evidence="2" id="KW-0479">Metal-binding</keyword>
<reference evidence="10" key="1">
    <citation type="journal article" date="2019" name="Int. J. Syst. Evol. Microbiol.">
        <title>The Global Catalogue of Microorganisms (GCM) 10K type strain sequencing project: providing services to taxonomists for standard genome sequencing and annotation.</title>
        <authorList>
            <consortium name="The Broad Institute Genomics Platform"/>
            <consortium name="The Broad Institute Genome Sequencing Center for Infectious Disease"/>
            <person name="Wu L."/>
            <person name="Ma J."/>
        </authorList>
    </citation>
    <scope>NUCLEOTIDE SEQUENCE [LARGE SCALE GENOMIC DNA]</scope>
    <source>
        <strain evidence="10">CGMCC 4.7177</strain>
    </source>
</reference>
<keyword evidence="6 7" id="KW-0326">Glycosidase</keyword>
<dbReference type="Pfam" id="PF11975">
    <property type="entry name" value="Glyco_hydro_4C"/>
    <property type="match status" value="1"/>
</dbReference>
<organism evidence="9 10">
    <name type="scientific">Streptomyces vulcanius</name>
    <dbReference type="NCBI Taxonomy" id="1441876"/>
    <lineage>
        <taxon>Bacteria</taxon>
        <taxon>Bacillati</taxon>
        <taxon>Actinomycetota</taxon>
        <taxon>Actinomycetes</taxon>
        <taxon>Kitasatosporales</taxon>
        <taxon>Streptomycetaceae</taxon>
        <taxon>Streptomyces</taxon>
    </lineage>
</organism>
<dbReference type="PRINTS" id="PR00732">
    <property type="entry name" value="GLHYDRLASE4"/>
</dbReference>
<dbReference type="CDD" id="cd05296">
    <property type="entry name" value="GH4_P_beta_glucosidase"/>
    <property type="match status" value="1"/>
</dbReference>
<comment type="caution">
    <text evidence="9">The sequence shown here is derived from an EMBL/GenBank/DDBJ whole genome shotgun (WGS) entry which is preliminary data.</text>
</comment>
<gene>
    <name evidence="9" type="ORF">ACFPIH_08470</name>
</gene>
<evidence type="ECO:0000256" key="3">
    <source>
        <dbReference type="ARBA" id="ARBA00022801"/>
    </source>
</evidence>
<comment type="similarity">
    <text evidence="1 7">Belongs to the glycosyl hydrolase 4 family.</text>
</comment>
<evidence type="ECO:0000256" key="5">
    <source>
        <dbReference type="ARBA" id="ARBA00023211"/>
    </source>
</evidence>
<dbReference type="GO" id="GO:0008706">
    <property type="term" value="F:6-phospho-beta-glucosidase activity"/>
    <property type="evidence" value="ECO:0007669"/>
    <property type="project" value="UniProtKB-EC"/>
</dbReference>
<dbReference type="EC" id="3.2.1.86" evidence="9"/>
<dbReference type="Proteomes" id="UP001595839">
    <property type="component" value="Unassembled WGS sequence"/>
</dbReference>
<keyword evidence="5" id="KW-0464">Manganese</keyword>
<keyword evidence="3 7" id="KW-0378">Hydrolase</keyword>
<dbReference type="Pfam" id="PF02056">
    <property type="entry name" value="Glyco_hydro_4"/>
    <property type="match status" value="1"/>
</dbReference>
<evidence type="ECO:0000259" key="8">
    <source>
        <dbReference type="Pfam" id="PF11975"/>
    </source>
</evidence>
<evidence type="ECO:0000256" key="7">
    <source>
        <dbReference type="RuleBase" id="RU361152"/>
    </source>
</evidence>
<dbReference type="PANTHER" id="PTHR32092">
    <property type="entry name" value="6-PHOSPHO-BETA-GLUCOSIDASE-RELATED"/>
    <property type="match status" value="1"/>
</dbReference>
<keyword evidence="4 7" id="KW-0520">NAD</keyword>
<dbReference type="InterPro" id="IPR001088">
    <property type="entry name" value="Glyco_hydro_4"/>
</dbReference>
<evidence type="ECO:0000256" key="4">
    <source>
        <dbReference type="ARBA" id="ARBA00023027"/>
    </source>
</evidence>
<feature type="domain" description="Glycosyl hydrolase family 4 C-terminal" evidence="8">
    <location>
        <begin position="191"/>
        <end position="395"/>
    </location>
</feature>
<dbReference type="InterPro" id="IPR015955">
    <property type="entry name" value="Lactate_DH/Glyco_Ohase_4_C"/>
</dbReference>
<dbReference type="SUPFAM" id="SSF56327">
    <property type="entry name" value="LDH C-terminal domain-like"/>
    <property type="match status" value="1"/>
</dbReference>
<dbReference type="EMBL" id="JBHSFK010000004">
    <property type="protein sequence ID" value="MFC4499563.1"/>
    <property type="molecule type" value="Genomic_DNA"/>
</dbReference>
<evidence type="ECO:0000313" key="9">
    <source>
        <dbReference type="EMBL" id="MFC4499563.1"/>
    </source>
</evidence>
<dbReference type="Gene3D" id="3.40.50.720">
    <property type="entry name" value="NAD(P)-binding Rossmann-like Domain"/>
    <property type="match status" value="1"/>
</dbReference>
<comment type="cofactor">
    <cofactor evidence="7">
        <name>NAD(+)</name>
        <dbReference type="ChEBI" id="CHEBI:57540"/>
    </cofactor>
    <text evidence="7">Binds 1 NAD(+) per subunit.</text>
</comment>
<proteinExistence type="inferred from homology"/>
<sequence>MKITVVGGGSTYTPELIEGFARRADVLPFDELVLHDIDAERLAVIGGLARRILARHGFPGRLTTTTDLAHAVDSAAAVLVQLRVGGQAARLVDETLPNRFGLLGQETTGPGGFAKALRTVPVVLDIAAEVRRRAQPGAWIVDFTNPVGIVTRALLDAGHRAVGLCNVAIKFQRQLAARLGTDPDGIRLGHAGLNHLSWIRSVTVDGVDRLPELLSGDALDELAAQTRVPAGALRDLGAIPSYYLHYFYCTDDEVRVQRGGTHRADQVLAIERELLTLYADPALDRKPELLQQRGGAYYSEAAAALVTSLLTGDGAHHYVNVRNDGVLSGLPDEAVVEVPAHVDTAGPHPVPVPPLPPEMLGLVQAVTAYETLTVEAALTGDRTVARRALMANPLVREWARADALLDALLEANRPHLPRFFTSEHSKPSESSEAADA</sequence>
<dbReference type="SUPFAM" id="SSF51735">
    <property type="entry name" value="NAD(P)-binding Rossmann-fold domains"/>
    <property type="match status" value="1"/>
</dbReference>
<protein>
    <submittedName>
        <fullName evidence="9">6-phospho-beta-glucosidase</fullName>
        <ecNumber evidence="9">3.2.1.86</ecNumber>
    </submittedName>
</protein>
<name>A0ABV9ALV9_9ACTN</name>
<dbReference type="InterPro" id="IPR022616">
    <property type="entry name" value="Glyco_hydro_4_C"/>
</dbReference>
<keyword evidence="10" id="KW-1185">Reference proteome</keyword>
<dbReference type="InterPro" id="IPR036291">
    <property type="entry name" value="NAD(P)-bd_dom_sf"/>
</dbReference>
<evidence type="ECO:0000256" key="6">
    <source>
        <dbReference type="ARBA" id="ARBA00023295"/>
    </source>
</evidence>